<name>A0ABS2DVY4_9BURK</name>
<organism evidence="1 2">
    <name type="scientific">Sutterella massiliensis</name>
    <dbReference type="NCBI Taxonomy" id="1816689"/>
    <lineage>
        <taxon>Bacteria</taxon>
        <taxon>Pseudomonadati</taxon>
        <taxon>Pseudomonadota</taxon>
        <taxon>Betaproteobacteria</taxon>
        <taxon>Burkholderiales</taxon>
        <taxon>Sutterellaceae</taxon>
        <taxon>Sutterella</taxon>
    </lineage>
</organism>
<comment type="caution">
    <text evidence="1">The sequence shown here is derived from an EMBL/GenBank/DDBJ whole genome shotgun (WGS) entry which is preliminary data.</text>
</comment>
<proteinExistence type="predicted"/>
<evidence type="ECO:0000313" key="1">
    <source>
        <dbReference type="EMBL" id="MBM6705282.1"/>
    </source>
</evidence>
<keyword evidence="2" id="KW-1185">Reference proteome</keyword>
<sequence>SALEQGLSDEEVLEQAKLTGAFSGELRKLFVEQLDAVGFHRAMGVETSGAFFDNPGDIHLTSVFVHPIFVDDKGLNSVGNLLERSTLMRESIINGFAKEAAVLSDAVIFPLGRAAASCCRWLVENGKLDADRVLAGLQHPSPANRARILYF</sequence>
<protein>
    <submittedName>
        <fullName evidence="1">Uncharacterized protein</fullName>
    </submittedName>
</protein>
<gene>
    <name evidence="1" type="ORF">H6A60_12490</name>
</gene>
<reference evidence="1 2" key="1">
    <citation type="journal article" date="2021" name="Sci. Rep.">
        <title>The distribution of antibiotic resistance genes in chicken gut microbiota commensals.</title>
        <authorList>
            <person name="Juricova H."/>
            <person name="Matiasovicova J."/>
            <person name="Kubasova T."/>
            <person name="Cejkova D."/>
            <person name="Rychlik I."/>
        </authorList>
    </citation>
    <scope>NUCLEOTIDE SEQUENCE [LARGE SCALE GENOMIC DNA]</scope>
    <source>
        <strain evidence="1 2">An829</strain>
    </source>
</reference>
<dbReference type="EMBL" id="JACJJC010000285">
    <property type="protein sequence ID" value="MBM6705282.1"/>
    <property type="molecule type" value="Genomic_DNA"/>
</dbReference>
<dbReference type="Proteomes" id="UP000715095">
    <property type="component" value="Unassembled WGS sequence"/>
</dbReference>
<feature type="non-terminal residue" evidence="1">
    <location>
        <position position="151"/>
    </location>
</feature>
<evidence type="ECO:0000313" key="2">
    <source>
        <dbReference type="Proteomes" id="UP000715095"/>
    </source>
</evidence>
<accession>A0ABS2DVY4</accession>
<feature type="non-terminal residue" evidence="1">
    <location>
        <position position="1"/>
    </location>
</feature>